<evidence type="ECO:0000259" key="11">
    <source>
        <dbReference type="PROSITE" id="PS50893"/>
    </source>
</evidence>
<dbReference type="CDD" id="cd03232">
    <property type="entry name" value="ABCG_PDR_domain2"/>
    <property type="match status" value="1"/>
</dbReference>
<dbReference type="Proteomes" id="UP001337655">
    <property type="component" value="Unassembled WGS sequence"/>
</dbReference>
<keyword evidence="8 10" id="KW-0472">Membrane</keyword>
<feature type="transmembrane region" description="Helical" evidence="10">
    <location>
        <begin position="574"/>
        <end position="594"/>
    </location>
</feature>
<dbReference type="Pfam" id="PF01061">
    <property type="entry name" value="ABC2_membrane"/>
    <property type="match status" value="2"/>
</dbReference>
<comment type="caution">
    <text evidence="12">The sequence shown here is derived from an EMBL/GenBank/DDBJ whole genome shotgun (WGS) entry which is preliminary data.</text>
</comment>
<feature type="transmembrane region" description="Helical" evidence="10">
    <location>
        <begin position="649"/>
        <end position="672"/>
    </location>
</feature>
<dbReference type="EMBL" id="JAVRRT010000001">
    <property type="protein sequence ID" value="KAK5175853.1"/>
    <property type="molecule type" value="Genomic_DNA"/>
</dbReference>
<dbReference type="GO" id="GO:0005524">
    <property type="term" value="F:ATP binding"/>
    <property type="evidence" value="ECO:0007669"/>
    <property type="project" value="UniProtKB-KW"/>
</dbReference>
<feature type="transmembrane region" description="Helical" evidence="10">
    <location>
        <begin position="1393"/>
        <end position="1415"/>
    </location>
</feature>
<dbReference type="SMART" id="SM00382">
    <property type="entry name" value="AAA"/>
    <property type="match status" value="2"/>
</dbReference>
<dbReference type="Gene3D" id="3.40.50.300">
    <property type="entry name" value="P-loop containing nucleotide triphosphate hydrolases"/>
    <property type="match status" value="2"/>
</dbReference>
<dbReference type="InterPro" id="IPR003593">
    <property type="entry name" value="AAA+_ATPase"/>
</dbReference>
<feature type="compositionally biased region" description="Basic and acidic residues" evidence="9">
    <location>
        <begin position="1"/>
        <end position="12"/>
    </location>
</feature>
<feature type="compositionally biased region" description="Acidic residues" evidence="9">
    <location>
        <begin position="904"/>
        <end position="914"/>
    </location>
</feature>
<dbReference type="FunFam" id="3.40.50.300:FF:000054">
    <property type="entry name" value="ABC multidrug transporter atrF"/>
    <property type="match status" value="1"/>
</dbReference>
<proteinExistence type="inferred from homology"/>
<keyword evidence="4 10" id="KW-0812">Transmembrane</keyword>
<dbReference type="Pfam" id="PF00005">
    <property type="entry name" value="ABC_tran"/>
    <property type="match status" value="2"/>
</dbReference>
<dbReference type="PROSITE" id="PS50893">
    <property type="entry name" value="ABC_TRANSPORTER_2"/>
    <property type="match status" value="2"/>
</dbReference>
<dbReference type="CDD" id="cd03233">
    <property type="entry name" value="ABCG_PDR_domain1"/>
    <property type="match status" value="1"/>
</dbReference>
<dbReference type="Pfam" id="PF14510">
    <property type="entry name" value="ABC_trans_N"/>
    <property type="match status" value="1"/>
</dbReference>
<dbReference type="RefSeq" id="XP_064664491.1">
    <property type="nucleotide sequence ID" value="XM_064798257.1"/>
</dbReference>
<feature type="transmembrane region" description="Helical" evidence="10">
    <location>
        <begin position="1329"/>
        <end position="1357"/>
    </location>
</feature>
<evidence type="ECO:0000256" key="10">
    <source>
        <dbReference type="SAM" id="Phobius"/>
    </source>
</evidence>
<feature type="region of interest" description="Disordered" evidence="9">
    <location>
        <begin position="1"/>
        <end position="155"/>
    </location>
</feature>
<comment type="similarity">
    <text evidence="2">Belongs to the ABC transporter superfamily. ABCG family. PDR (TC 3.A.1.205) subfamily.</text>
</comment>
<feature type="transmembrane region" description="Helical" evidence="10">
    <location>
        <begin position="714"/>
        <end position="732"/>
    </location>
</feature>
<evidence type="ECO:0000256" key="6">
    <source>
        <dbReference type="ARBA" id="ARBA00022840"/>
    </source>
</evidence>
<dbReference type="InterPro" id="IPR017871">
    <property type="entry name" value="ABC_transporter-like_CS"/>
</dbReference>
<evidence type="ECO:0000256" key="8">
    <source>
        <dbReference type="ARBA" id="ARBA00023136"/>
    </source>
</evidence>
<dbReference type="SUPFAM" id="SSF52540">
    <property type="entry name" value="P-loop containing nucleoside triphosphate hydrolases"/>
    <property type="match status" value="2"/>
</dbReference>
<feature type="compositionally biased region" description="Polar residues" evidence="9">
    <location>
        <begin position="106"/>
        <end position="121"/>
    </location>
</feature>
<keyword evidence="13" id="KW-1185">Reference proteome</keyword>
<feature type="transmembrane region" description="Helical" evidence="10">
    <location>
        <begin position="822"/>
        <end position="843"/>
    </location>
</feature>
<feature type="compositionally biased region" description="Low complexity" evidence="9">
    <location>
        <begin position="92"/>
        <end position="105"/>
    </location>
</feature>
<evidence type="ECO:0000256" key="2">
    <source>
        <dbReference type="ARBA" id="ARBA00006012"/>
    </source>
</evidence>
<feature type="transmembrane region" description="Helical" evidence="10">
    <location>
        <begin position="1292"/>
        <end position="1309"/>
    </location>
</feature>
<dbReference type="InterPro" id="IPR034003">
    <property type="entry name" value="ABCG_PDR_2"/>
</dbReference>
<dbReference type="InterPro" id="IPR034001">
    <property type="entry name" value="ABCG_PDR_1"/>
</dbReference>
<feature type="region of interest" description="Disordered" evidence="9">
    <location>
        <begin position="868"/>
        <end position="914"/>
    </location>
</feature>
<feature type="transmembrane region" description="Helical" evidence="10">
    <location>
        <begin position="684"/>
        <end position="702"/>
    </location>
</feature>
<keyword evidence="7 10" id="KW-1133">Transmembrane helix</keyword>
<keyword evidence="6 12" id="KW-0067">ATP-binding</keyword>
<evidence type="ECO:0000256" key="1">
    <source>
        <dbReference type="ARBA" id="ARBA00004141"/>
    </source>
</evidence>
<feature type="compositionally biased region" description="Basic and acidic residues" evidence="9">
    <location>
        <begin position="47"/>
        <end position="75"/>
    </location>
</feature>
<keyword evidence="5" id="KW-0547">Nucleotide-binding</keyword>
<evidence type="ECO:0000256" key="9">
    <source>
        <dbReference type="SAM" id="MobiDB-lite"/>
    </source>
</evidence>
<organism evidence="12 13">
    <name type="scientific">Saxophila tyrrhenica</name>
    <dbReference type="NCBI Taxonomy" id="1690608"/>
    <lineage>
        <taxon>Eukaryota</taxon>
        <taxon>Fungi</taxon>
        <taxon>Dikarya</taxon>
        <taxon>Ascomycota</taxon>
        <taxon>Pezizomycotina</taxon>
        <taxon>Dothideomycetes</taxon>
        <taxon>Dothideomycetidae</taxon>
        <taxon>Mycosphaerellales</taxon>
        <taxon>Extremaceae</taxon>
        <taxon>Saxophila</taxon>
    </lineage>
</organism>
<feature type="domain" description="ABC transporter" evidence="11">
    <location>
        <begin position="924"/>
        <end position="1162"/>
    </location>
</feature>
<protein>
    <submittedName>
        <fullName evidence="12">ATP-binding cassette transporter snq2</fullName>
    </submittedName>
</protein>
<dbReference type="PANTHER" id="PTHR19241">
    <property type="entry name" value="ATP-BINDING CASSETTE TRANSPORTER"/>
    <property type="match status" value="1"/>
</dbReference>
<feature type="domain" description="ABC transporter" evidence="11">
    <location>
        <begin position="207"/>
        <end position="461"/>
    </location>
</feature>
<evidence type="ECO:0000313" key="13">
    <source>
        <dbReference type="Proteomes" id="UP001337655"/>
    </source>
</evidence>
<feature type="compositionally biased region" description="Low complexity" evidence="9">
    <location>
        <begin position="882"/>
        <end position="893"/>
    </location>
</feature>
<dbReference type="InterPro" id="IPR013525">
    <property type="entry name" value="ABC2_TM"/>
</dbReference>
<dbReference type="InterPro" id="IPR029481">
    <property type="entry name" value="ABC_trans_N"/>
</dbReference>
<feature type="transmembrane region" description="Helical" evidence="10">
    <location>
        <begin position="1369"/>
        <end position="1387"/>
    </location>
</feature>
<sequence length="1584" mass="176998">MWASHLDQDRLQRVGTQQQNQWHRGDPHPDAGRLHTVYNNEDDEGNDAERSGTWGERDVGEFNTREAAEQLEALRKTLTGMSRTRTKDTQPSLRRTGSRRSTLTRQATRQSNQERPTTARTASVAESHPTEEVERSDWDVEAGEKKEEEDDEDELQLGEFLKEGHFEKREEGKSTKKVGVIFKDLTVKGVGSTASFVRTLPDAILGTFGPDLYRILSGFIPGLARKNGELRTIINGFTGCVRDGEMMLVLGRPGAGCSSLLKVLANDRAAYAEVSGDVSYGGIPADKQKKLYRGEVNYNMEDDVHFASLNVWQTFTFALMTKTKKKAREEIDIIANTLLKMFGIGHTKYTLVGDEYTRGVSGGERKRVSIAETLASKATVIAWDNSTRGLDASTALDYARSLRIMTDISNRTTLTTLYQAGEGIYELMDKVLVIDDGRQIFMGPAKEARQYFIDLGFEAPERQTTADFLTAVTDRVERKFRPGCENSTPKTPEELEKAFRSSPNYQKVLEDINGYENHLKETNYEDAKQFENAVQEGKSKHVSKKSPYTVSFPQQVMACTKREFWLLLGDTTTLWTKLFIIISNGLIVGSLFYGEPMNTAGAFTRGGALFFSILFLGWLQLTELMKAVSGRAVVARHRDYAFYRPSAVVIARVITDLPVIFVQTILFGVLMYFMTNLDITASKFFIYMLFVYVTTILLTALYRMFASLSPEIDTAVRFSGIALNLLVIYTGYVIPKTQLLSEYIWFGWIYYINPVGYAFEAVLTNEFAGRTMQCAPEQLVPQGPGAQPGYQGCAIAGADVGATSVTGSNYLSTQYNYSRSHLWRNFGVVLAFIVLYILVTMVATETMSFSGGGGGALIFKKTRKAKQQVKEPSPAADEEKAIASGSESSSSGNAKKEDGLGDSPAEDGAEEEALEQITKSDSIFTWRDVNYTVPYLGGERQLLNNVNGYAKPGKMVALMGASGAGKTTLLNTLSQRQSMGVVSGEMFVDGRPLGPAFQRNTGFCLQGDLHDGTATIREALEFSAILRQDASVPRSEKLAYVDKIVDLLELNSMQDALIMSLGVEQRKRVTIGVELAAKPSLLLFLDEPTSGLDSQSAYSIVRFLKKLAHAGQAIVCTIHQPSSVLIQQFDLILALNPGGNCFYFGPVGENGQAVIDYFAARGTQCPPNKNVAEFILETAARPGKREDGSRINWNDEWKNSQEAQDVVEEIEGLKLTRSKTQTEEQKQEQERQFAASTWLQTMELTKRTFKQYWRDPSYLYGKLFVAVIVGIFNGFTFWQLGYSIQDMQNRMFTSFIILTIPPTVVNAVLPKFFTNMALWQAREHPSRIYNWFAFTTAQVVAEIPPAIVSAVLYFVLWYFATGLPTESSVSGYVFLMTMLFFLFQASWGQWICAFAPTFTVISNVLPFFFVMFSLFNGVVRPYNQLPVFWRYWMYWVNPSTWWIGGVLAATLDGIPVQCDPSETAHFNPPPGQTCQQYAGDFARSAGGYLLEPQASSDCQYCQYSVGNQYLETLNIDASQKWRDFGIFLVFVFSNWFLVYFFIYTVRIKGWSFGFGYLFGALGKVVDAVKKPFKGKGKKGEGEEA</sequence>
<evidence type="ECO:0000256" key="5">
    <source>
        <dbReference type="ARBA" id="ARBA00022741"/>
    </source>
</evidence>
<comment type="subcellular location">
    <subcellularLocation>
        <location evidence="1">Membrane</location>
        <topology evidence="1">Multi-pass membrane protein</topology>
    </subcellularLocation>
</comment>
<feature type="compositionally biased region" description="Basic and acidic residues" evidence="9">
    <location>
        <begin position="128"/>
        <end position="146"/>
    </location>
</feature>
<evidence type="ECO:0000256" key="3">
    <source>
        <dbReference type="ARBA" id="ARBA00022448"/>
    </source>
</evidence>
<dbReference type="GO" id="GO:0140359">
    <property type="term" value="F:ABC-type transporter activity"/>
    <property type="evidence" value="ECO:0007669"/>
    <property type="project" value="InterPro"/>
</dbReference>
<dbReference type="Pfam" id="PF06422">
    <property type="entry name" value="PDR_CDR"/>
    <property type="match status" value="1"/>
</dbReference>
<evidence type="ECO:0000256" key="4">
    <source>
        <dbReference type="ARBA" id="ARBA00022692"/>
    </source>
</evidence>
<dbReference type="GeneID" id="89922342"/>
<dbReference type="InterPro" id="IPR010929">
    <property type="entry name" value="PDR_CDR_ABC"/>
</dbReference>
<accession>A0AAV9PU50</accession>
<feature type="transmembrane region" description="Helical" evidence="10">
    <location>
        <begin position="744"/>
        <end position="763"/>
    </location>
</feature>
<dbReference type="GO" id="GO:0016020">
    <property type="term" value="C:membrane"/>
    <property type="evidence" value="ECO:0007669"/>
    <property type="project" value="UniProtKB-SubCell"/>
</dbReference>
<feature type="compositionally biased region" description="Basic and acidic residues" evidence="9">
    <location>
        <begin position="23"/>
        <end position="33"/>
    </location>
</feature>
<feature type="transmembrane region" description="Helical" evidence="10">
    <location>
        <begin position="1524"/>
        <end position="1543"/>
    </location>
</feature>
<gene>
    <name evidence="12" type="primary">SNQ2_1</name>
    <name evidence="12" type="ORF">LTR77_000993</name>
</gene>
<evidence type="ECO:0000256" key="7">
    <source>
        <dbReference type="ARBA" id="ARBA00022989"/>
    </source>
</evidence>
<dbReference type="InterPro" id="IPR027417">
    <property type="entry name" value="P-loop_NTPase"/>
</dbReference>
<keyword evidence="3" id="KW-0813">Transport</keyword>
<dbReference type="PROSITE" id="PS00211">
    <property type="entry name" value="ABC_TRANSPORTER_1"/>
    <property type="match status" value="1"/>
</dbReference>
<feature type="transmembrane region" description="Helical" evidence="10">
    <location>
        <begin position="1258"/>
        <end position="1280"/>
    </location>
</feature>
<name>A0AAV9PU50_9PEZI</name>
<dbReference type="GO" id="GO:0016887">
    <property type="term" value="F:ATP hydrolysis activity"/>
    <property type="evidence" value="ECO:0007669"/>
    <property type="project" value="InterPro"/>
</dbReference>
<dbReference type="InterPro" id="IPR003439">
    <property type="entry name" value="ABC_transporter-like_ATP-bd"/>
</dbReference>
<evidence type="ECO:0000313" key="12">
    <source>
        <dbReference type="EMBL" id="KAK5175853.1"/>
    </source>
</evidence>
<reference evidence="12 13" key="1">
    <citation type="submission" date="2023-08" db="EMBL/GenBank/DDBJ databases">
        <title>Black Yeasts Isolated from many extreme environments.</title>
        <authorList>
            <person name="Coleine C."/>
            <person name="Stajich J.E."/>
            <person name="Selbmann L."/>
        </authorList>
    </citation>
    <scope>NUCLEOTIDE SEQUENCE [LARGE SCALE GENOMIC DNA]</scope>
    <source>
        <strain evidence="12 13">CCFEE 5935</strain>
    </source>
</reference>